<accession>A0A8J3H5C6</accession>
<dbReference type="SUPFAM" id="SSF53448">
    <property type="entry name" value="Nucleotide-diphospho-sugar transferases"/>
    <property type="match status" value="1"/>
</dbReference>
<feature type="domain" description="Glycosyltransferase 2-like" evidence="6">
    <location>
        <begin position="3"/>
        <end position="157"/>
    </location>
</feature>
<keyword evidence="3" id="KW-0328">Glycosyltransferase</keyword>
<dbReference type="PANTHER" id="PTHR43646">
    <property type="entry name" value="GLYCOSYLTRANSFERASE"/>
    <property type="match status" value="1"/>
</dbReference>
<dbReference type="Proteomes" id="UP000611500">
    <property type="component" value="Unassembled WGS sequence"/>
</dbReference>
<proteinExistence type="predicted"/>
<comment type="subcellular location">
    <subcellularLocation>
        <location evidence="1">Cell membrane</location>
    </subcellularLocation>
</comment>
<dbReference type="GO" id="GO:0005886">
    <property type="term" value="C:plasma membrane"/>
    <property type="evidence" value="ECO:0007669"/>
    <property type="project" value="UniProtKB-SubCell"/>
</dbReference>
<keyword evidence="5" id="KW-0472">Membrane</keyword>
<protein>
    <recommendedName>
        <fullName evidence="6">Glycosyltransferase 2-like domain-containing protein</fullName>
    </recommendedName>
</protein>
<comment type="caution">
    <text evidence="7">The sequence shown here is derived from an EMBL/GenBank/DDBJ whole genome shotgun (WGS) entry which is preliminary data.</text>
</comment>
<dbReference type="EMBL" id="BNAP01000002">
    <property type="protein sequence ID" value="GHG82087.1"/>
    <property type="molecule type" value="Genomic_DNA"/>
</dbReference>
<sequence>MISVIIPAYNEEGFIGETLQLMLQSDVPAPKVAGAQPDIPSGAPPVEVIVVANGCRDATVAEAQELTGAFLERGWALKVLALPTGSKTLALNAGSAAARYPKQIFVDADIHVSPGLFAALDRALDRPEPCYASGRPRIRRAQSWLSHRYAQFWQRLPFMATGVPGCGLYAVNAAGRARWTQIPEVTADDIFVRSHFSPEERTAVPDTYSWPIAEGLVRLVRVRRRQNQGLTELSIACPGLHVAGERTAPDGLRKLELLVSDPVGFAVYAGVALLVRTPVFANRRRWERGRGDD</sequence>
<reference evidence="7" key="1">
    <citation type="journal article" date="2014" name="Int. J. Syst. Evol. Microbiol.">
        <title>Complete genome sequence of Corynebacterium casei LMG S-19264T (=DSM 44701T), isolated from a smear-ripened cheese.</title>
        <authorList>
            <consortium name="US DOE Joint Genome Institute (JGI-PGF)"/>
            <person name="Walter F."/>
            <person name="Albersmeier A."/>
            <person name="Kalinowski J."/>
            <person name="Ruckert C."/>
        </authorList>
    </citation>
    <scope>NUCLEOTIDE SEQUENCE</scope>
    <source>
        <strain evidence="7">CGMCC 1.7081</strain>
    </source>
</reference>
<keyword evidence="4" id="KW-0808">Transferase</keyword>
<dbReference type="Pfam" id="PF00535">
    <property type="entry name" value="Glycos_transf_2"/>
    <property type="match status" value="1"/>
</dbReference>
<dbReference type="RefSeq" id="WP_028093402.1">
    <property type="nucleotide sequence ID" value="NZ_BNAP01000002.1"/>
</dbReference>
<evidence type="ECO:0000259" key="6">
    <source>
        <dbReference type="Pfam" id="PF00535"/>
    </source>
</evidence>
<dbReference type="InterPro" id="IPR001173">
    <property type="entry name" value="Glyco_trans_2-like"/>
</dbReference>
<dbReference type="GO" id="GO:0016757">
    <property type="term" value="F:glycosyltransferase activity"/>
    <property type="evidence" value="ECO:0007669"/>
    <property type="project" value="UniProtKB-KW"/>
</dbReference>
<keyword evidence="2" id="KW-1003">Cell membrane</keyword>
<evidence type="ECO:0000256" key="3">
    <source>
        <dbReference type="ARBA" id="ARBA00022676"/>
    </source>
</evidence>
<dbReference type="PANTHER" id="PTHR43646:SF2">
    <property type="entry name" value="GLYCOSYLTRANSFERASE 2-LIKE DOMAIN-CONTAINING PROTEIN"/>
    <property type="match status" value="1"/>
</dbReference>
<evidence type="ECO:0000256" key="4">
    <source>
        <dbReference type="ARBA" id="ARBA00022679"/>
    </source>
</evidence>
<gene>
    <name evidence="7" type="ORF">GCM10010961_06300</name>
</gene>
<keyword evidence="8" id="KW-1185">Reference proteome</keyword>
<evidence type="ECO:0000256" key="1">
    <source>
        <dbReference type="ARBA" id="ARBA00004236"/>
    </source>
</evidence>
<reference evidence="7" key="2">
    <citation type="submission" date="2020-09" db="EMBL/GenBank/DDBJ databases">
        <authorList>
            <person name="Sun Q."/>
            <person name="Zhou Y."/>
        </authorList>
    </citation>
    <scope>NUCLEOTIDE SEQUENCE</scope>
    <source>
        <strain evidence="7">CGMCC 1.7081</strain>
    </source>
</reference>
<name>A0A8J3H5C6_9RHOB</name>
<evidence type="ECO:0000313" key="8">
    <source>
        <dbReference type="Proteomes" id="UP000611500"/>
    </source>
</evidence>
<dbReference type="AlphaFoldDB" id="A0A8J3H5C6"/>
<dbReference type="Gene3D" id="3.90.550.10">
    <property type="entry name" value="Spore Coat Polysaccharide Biosynthesis Protein SpsA, Chain A"/>
    <property type="match status" value="1"/>
</dbReference>
<evidence type="ECO:0000256" key="2">
    <source>
        <dbReference type="ARBA" id="ARBA00022475"/>
    </source>
</evidence>
<dbReference type="InterPro" id="IPR029044">
    <property type="entry name" value="Nucleotide-diphossugar_trans"/>
</dbReference>
<organism evidence="7 8">
    <name type="scientific">Pseudodonghicola xiamenensis</name>
    <dbReference type="NCBI Taxonomy" id="337702"/>
    <lineage>
        <taxon>Bacteria</taxon>
        <taxon>Pseudomonadati</taxon>
        <taxon>Pseudomonadota</taxon>
        <taxon>Alphaproteobacteria</taxon>
        <taxon>Rhodobacterales</taxon>
        <taxon>Paracoccaceae</taxon>
        <taxon>Pseudodonghicola</taxon>
    </lineage>
</organism>
<evidence type="ECO:0000256" key="5">
    <source>
        <dbReference type="ARBA" id="ARBA00023136"/>
    </source>
</evidence>
<evidence type="ECO:0000313" key="7">
    <source>
        <dbReference type="EMBL" id="GHG82087.1"/>
    </source>
</evidence>